<reference evidence="1 2" key="1">
    <citation type="journal article" date="2018" name="IMA Fungus">
        <title>IMA Genome-F 10: Nine draft genome sequences of Claviceps purpurea s.lat., including C. arundinis, C. humidiphila, and C. cf. spartinae, pseudomolecules for the pitch canker pathogen Fusarium circinatum, draft genome of Davidsoniella eucalypti, Grosmannia galeiformis, Quambalaria eucalypti, and Teratosphaeria destructans.</title>
        <authorList>
            <person name="Wingfield B.D."/>
            <person name="Liu M."/>
            <person name="Nguyen H.D."/>
            <person name="Lane F.A."/>
            <person name="Morgan S.W."/>
            <person name="De Vos L."/>
            <person name="Wilken P.M."/>
            <person name="Duong T.A."/>
            <person name="Aylward J."/>
            <person name="Coetzee M.P."/>
            <person name="Dadej K."/>
            <person name="De Beer Z.W."/>
            <person name="Findlay W."/>
            <person name="Havenga M."/>
            <person name="Kolarik M."/>
            <person name="Menzies J.G."/>
            <person name="Naidoo K."/>
            <person name="Pochopski O."/>
            <person name="Shoukouhi P."/>
            <person name="Santana Q.C."/>
            <person name="Seifert K.A."/>
            <person name="Soal N."/>
            <person name="Steenkamp E.T."/>
            <person name="Tatham C.T."/>
            <person name="van der Nest M.A."/>
            <person name="Wingfield M.J."/>
        </authorList>
    </citation>
    <scope>NUCLEOTIDE SEQUENCE [LARGE SCALE GENOMIC DNA]</scope>
    <source>
        <strain evidence="1">CMW44962</strain>
    </source>
</reference>
<dbReference type="EMBL" id="RIBY02000591">
    <property type="protein sequence ID" value="KAH9840343.1"/>
    <property type="molecule type" value="Genomic_DNA"/>
</dbReference>
<dbReference type="Proteomes" id="UP001138500">
    <property type="component" value="Unassembled WGS sequence"/>
</dbReference>
<protein>
    <submittedName>
        <fullName evidence="1">Uncharacterized protein</fullName>
    </submittedName>
</protein>
<name>A0A9W7SXE4_9PEZI</name>
<comment type="caution">
    <text evidence="1">The sequence shown here is derived from an EMBL/GenBank/DDBJ whole genome shotgun (WGS) entry which is preliminary data.</text>
</comment>
<evidence type="ECO:0000313" key="1">
    <source>
        <dbReference type="EMBL" id="KAH9840343.1"/>
    </source>
</evidence>
<sequence>MLESCVEDVMSESGVEAIVDGDLLESDALSVAEVVILAAMYDGVTPAEMIADAEELEGISIQLLDDVDVSDPGDEDGVELMADAGNDEVDEDDDRIVNADEAARLMVFEVSDDALLEDWAEVEMVNALELLAVCYGGTLDVGGAVVEVDEMLIALLDVDLVDPRSLSFDGAVTDDGRLAGKVPFVAGELAWTLGDTAAVSPVDVTVESRAWTVEET</sequence>
<keyword evidence="2" id="KW-1185">Reference proteome</keyword>
<gene>
    <name evidence="1" type="ORF">Tdes44962_MAKER07984</name>
</gene>
<organism evidence="1 2">
    <name type="scientific">Teratosphaeria destructans</name>
    <dbReference type="NCBI Taxonomy" id="418781"/>
    <lineage>
        <taxon>Eukaryota</taxon>
        <taxon>Fungi</taxon>
        <taxon>Dikarya</taxon>
        <taxon>Ascomycota</taxon>
        <taxon>Pezizomycotina</taxon>
        <taxon>Dothideomycetes</taxon>
        <taxon>Dothideomycetidae</taxon>
        <taxon>Mycosphaerellales</taxon>
        <taxon>Teratosphaeriaceae</taxon>
        <taxon>Teratosphaeria</taxon>
    </lineage>
</organism>
<reference evidence="1 2" key="2">
    <citation type="journal article" date="2021" name="Curr. Genet.">
        <title>Genetic response to nitrogen starvation in the aggressive Eucalyptus foliar pathogen Teratosphaeria destructans.</title>
        <authorList>
            <person name="Havenga M."/>
            <person name="Wingfield B.D."/>
            <person name="Wingfield M.J."/>
            <person name="Dreyer L.L."/>
            <person name="Roets F."/>
            <person name="Aylward J."/>
        </authorList>
    </citation>
    <scope>NUCLEOTIDE SEQUENCE [LARGE SCALE GENOMIC DNA]</scope>
    <source>
        <strain evidence="1">CMW44962</strain>
    </source>
</reference>
<dbReference type="AlphaFoldDB" id="A0A9W7SXE4"/>
<evidence type="ECO:0000313" key="2">
    <source>
        <dbReference type="Proteomes" id="UP001138500"/>
    </source>
</evidence>
<proteinExistence type="predicted"/>
<accession>A0A9W7SXE4</accession>